<keyword evidence="2" id="KW-1185">Reference proteome</keyword>
<dbReference type="Gene3D" id="3.40.50.720">
    <property type="entry name" value="NAD(P)-binding Rossmann-like Domain"/>
    <property type="match status" value="1"/>
</dbReference>
<accession>A0ABR9D739</accession>
<dbReference type="RefSeq" id="WP_192377077.1">
    <property type="nucleotide sequence ID" value="NZ_CAJHIV010000001.1"/>
</dbReference>
<evidence type="ECO:0000313" key="1">
    <source>
        <dbReference type="EMBL" id="MBD9358890.1"/>
    </source>
</evidence>
<dbReference type="Proteomes" id="UP000652176">
    <property type="component" value="Unassembled WGS sequence"/>
</dbReference>
<comment type="caution">
    <text evidence="1">The sequence shown here is derived from an EMBL/GenBank/DDBJ whole genome shotgun (WGS) entry which is preliminary data.</text>
</comment>
<dbReference type="EMBL" id="JACXSS010000001">
    <property type="protein sequence ID" value="MBD9358890.1"/>
    <property type="molecule type" value="Genomic_DNA"/>
</dbReference>
<proteinExistence type="predicted"/>
<name>A0ABR9D739_9GAMM</name>
<dbReference type="SUPFAM" id="SSF51735">
    <property type="entry name" value="NAD(P)-binding Rossmann-fold domains"/>
    <property type="match status" value="1"/>
</dbReference>
<reference evidence="1 2" key="1">
    <citation type="submission" date="2020-09" db="EMBL/GenBank/DDBJ databases">
        <title>Methylomonas albis sp. nov. and Methylomonas fluvii sp. nov.: Two cold-adapted methanotrophs from the River Elbe and an amended description of Methylovulum psychrotolerans strain Eb1.</title>
        <authorList>
            <person name="Bussmann I.K."/>
            <person name="Klings K.-W."/>
            <person name="Warnstedt J."/>
            <person name="Hoppert M."/>
            <person name="Saborowski A."/>
            <person name="Horn F."/>
            <person name="Liebner S."/>
        </authorList>
    </citation>
    <scope>NUCLEOTIDE SEQUENCE [LARGE SCALE GENOMIC DNA]</scope>
    <source>
        <strain evidence="1 2">EbA</strain>
    </source>
</reference>
<dbReference type="InterPro" id="IPR002347">
    <property type="entry name" value="SDR_fam"/>
</dbReference>
<evidence type="ECO:0000313" key="2">
    <source>
        <dbReference type="Proteomes" id="UP000652176"/>
    </source>
</evidence>
<sequence>MGPIRFQREKFAGSLCLRRPRFVRVTSFRPNRGSKLRLSHDLTPCRDALQVFSASLRKPAQRYGYRGLKIFTSLSLRFQDFQRMALFLLSDKSSWITGQILKVDGGMSAIKM</sequence>
<dbReference type="Pfam" id="PF13561">
    <property type="entry name" value="adh_short_C2"/>
    <property type="match status" value="1"/>
</dbReference>
<gene>
    <name evidence="1" type="ORF">IE877_23985</name>
</gene>
<protein>
    <submittedName>
        <fullName evidence="1">SDR family oxidoreductase</fullName>
    </submittedName>
</protein>
<dbReference type="InterPro" id="IPR036291">
    <property type="entry name" value="NAD(P)-bd_dom_sf"/>
</dbReference>
<organism evidence="1 2">
    <name type="scientific">Methylomonas albis</name>
    <dbReference type="NCBI Taxonomy" id="1854563"/>
    <lineage>
        <taxon>Bacteria</taxon>
        <taxon>Pseudomonadati</taxon>
        <taxon>Pseudomonadota</taxon>
        <taxon>Gammaproteobacteria</taxon>
        <taxon>Methylococcales</taxon>
        <taxon>Methylococcaceae</taxon>
        <taxon>Methylomonas</taxon>
    </lineage>
</organism>